<dbReference type="InterPro" id="IPR010472">
    <property type="entry name" value="FH3_dom"/>
</dbReference>
<evidence type="ECO:0000259" key="7">
    <source>
        <dbReference type="PROSITE" id="PS51231"/>
    </source>
</evidence>
<evidence type="ECO:0008006" key="12">
    <source>
        <dbReference type="Google" id="ProtNLM"/>
    </source>
</evidence>
<dbReference type="PANTHER" id="PTHR45691">
    <property type="entry name" value="PROTEIN DIAPHANOUS"/>
    <property type="match status" value="1"/>
</dbReference>
<dbReference type="Pfam" id="PF06367">
    <property type="entry name" value="Drf_FH3"/>
    <property type="match status" value="1"/>
</dbReference>
<reference evidence="11" key="1">
    <citation type="submission" date="2024-04" db="EMBL/GenBank/DDBJ databases">
        <title>Salinicola lusitanus LLJ914,a marine bacterium isolated from the Okinawa Trough.</title>
        <authorList>
            <person name="Li J."/>
        </authorList>
    </citation>
    <scope>NUCLEOTIDE SEQUENCE [LARGE SCALE GENOMIC DNA]</scope>
</reference>
<dbReference type="Gene3D" id="1.10.20.40">
    <property type="entry name" value="Formin, diaphanous GTPase-binding domain"/>
    <property type="match status" value="1"/>
</dbReference>
<dbReference type="EMBL" id="JBBPFD010000009">
    <property type="protein sequence ID" value="KAK7913161.1"/>
    <property type="molecule type" value="Genomic_DNA"/>
</dbReference>
<dbReference type="FunFam" id="1.10.238.150:FF:000002">
    <property type="entry name" value="protein diaphanous homolog 2 isoform X2"/>
    <property type="match status" value="1"/>
</dbReference>
<feature type="region of interest" description="Disordered" evidence="6">
    <location>
        <begin position="60"/>
        <end position="82"/>
    </location>
</feature>
<dbReference type="Gene3D" id="1.20.58.2220">
    <property type="entry name" value="Formin, FH2 domain"/>
    <property type="match status" value="1"/>
</dbReference>
<dbReference type="SUPFAM" id="SSF48371">
    <property type="entry name" value="ARM repeat"/>
    <property type="match status" value="1"/>
</dbReference>
<feature type="compositionally biased region" description="Pro residues" evidence="6">
    <location>
        <begin position="594"/>
        <end position="604"/>
    </location>
</feature>
<dbReference type="InterPro" id="IPR010465">
    <property type="entry name" value="Drf_DAD"/>
</dbReference>
<dbReference type="Gene3D" id="1.20.58.630">
    <property type="match status" value="1"/>
</dbReference>
<dbReference type="PROSITE" id="PS51231">
    <property type="entry name" value="DAD"/>
    <property type="match status" value="1"/>
</dbReference>
<dbReference type="Gene3D" id="1.25.10.10">
    <property type="entry name" value="Leucine-rich Repeat Variant"/>
    <property type="match status" value="1"/>
</dbReference>
<dbReference type="InterPro" id="IPR014767">
    <property type="entry name" value="DAD_dom"/>
</dbReference>
<evidence type="ECO:0000313" key="11">
    <source>
        <dbReference type="Proteomes" id="UP001460270"/>
    </source>
</evidence>
<evidence type="ECO:0000256" key="6">
    <source>
        <dbReference type="SAM" id="MobiDB-lite"/>
    </source>
</evidence>
<dbReference type="Pfam" id="PF06371">
    <property type="entry name" value="Drf_GBD"/>
    <property type="match status" value="1"/>
</dbReference>
<organism evidence="10 11">
    <name type="scientific">Mugilogobius chulae</name>
    <name type="common">yellowstripe goby</name>
    <dbReference type="NCBI Taxonomy" id="88201"/>
    <lineage>
        <taxon>Eukaryota</taxon>
        <taxon>Metazoa</taxon>
        <taxon>Chordata</taxon>
        <taxon>Craniata</taxon>
        <taxon>Vertebrata</taxon>
        <taxon>Euteleostomi</taxon>
        <taxon>Actinopterygii</taxon>
        <taxon>Neopterygii</taxon>
        <taxon>Teleostei</taxon>
        <taxon>Neoteleostei</taxon>
        <taxon>Acanthomorphata</taxon>
        <taxon>Gobiaria</taxon>
        <taxon>Gobiiformes</taxon>
        <taxon>Gobioidei</taxon>
        <taxon>Gobiidae</taxon>
        <taxon>Gobionellinae</taxon>
        <taxon>Mugilogobius</taxon>
    </lineage>
</organism>
<keyword evidence="4 5" id="KW-0175">Coiled coil</keyword>
<dbReference type="SMART" id="SM00498">
    <property type="entry name" value="FH2"/>
    <property type="match status" value="1"/>
</dbReference>
<dbReference type="InterPro" id="IPR016024">
    <property type="entry name" value="ARM-type_fold"/>
</dbReference>
<protein>
    <recommendedName>
        <fullName evidence="12">Diaphanous-related formin 3</fullName>
    </recommendedName>
</protein>
<dbReference type="InterPro" id="IPR051412">
    <property type="entry name" value="Formin_Homology_Diaphanous_sf"/>
</dbReference>
<evidence type="ECO:0000259" key="9">
    <source>
        <dbReference type="PROSITE" id="PS51444"/>
    </source>
</evidence>
<gene>
    <name evidence="10" type="ORF">WMY93_013372</name>
</gene>
<sequence length="1274" mass="145177">MESYGTRFDSFAGRDKSQKKNGSAHTSSYYDERDRKPKFHLPFKKMMADDVLDRFASIRIPGSKKERPPLSHTKHSSSDWSISSSASLSHFDELSSKITSEKEILALFEKMMEDMNLNEEKKTPLREKDLNTKREMVIQYMATAAKTGSLRSSHQISPHEFVGELKSGVMDERLFACLDSLRVSLTSNPVSWVQSFGHEGLGLLLDTLERLLQKRQQEKMDKRNQHKVVQCLKAIMNNKYGLDRILAEEKSLALLAKAIDPSQSAMMTDVVKLLSAICIVGEENTLEKVLEAITTAGEWRSIERFSPIVQGLRDRSVQLQVACMQLINALVTSPEELDFRLHLRNEFMRCGLKKILPHLATIRNEVLDIQLKVFEEHKEEDMIEFSHRLEDIKGELDDPGDVFSIVHSMVKDSSAETYFLSILQHLMLIRNDYLIRPQYFKIIDECVSQIVLHRSGTDPDFEYRKRLDVDFNHLLEVCVDKAQIEEYEQRASEWAQKLDEELLSRQEAQAQVTKCEEKISELQAELQAFKAQFGAVSVPPVLNGQSLPSSPCGARLQAPTSGPGGYLHPSPATSSITWVSSCSSSPSWSAPSFGAPPPPPPPGFGGPFGSPTPHVLPYGLRPKKEFKPETSMKRLNWSKIRPQEMSENCFWVAADEDRYAKPDLLTKVALVFGSQRSEIKVKQEEDNLEDRKCIKKRIKELKVLDPKIAQNLSIFLGSFRMPYKEIRRMIVEVDEEQLTEPMIQNLVKHLPEQEQLNALTKFKDEYSSLSEPEQFGVVMSSVKRLRPRLNHILFRLQFEEQVANLRPDILSVSAACDEVRKSSAFGRLLELVLLLGNYMNTGSRNAQSYGFDLSSLCKLKDTKSADQKTTLLHFLARVCEEEFPDVIKFVDDLEHVDRASRVSAENLEKSLRQMERQLLQLERDLETFASPDDPSDMFFAKMTSFSTGAREQYAKLVIMHGNMESLYQNLLEFFAVDPKKTSVEELFTDLSNFRSMFTQALKENLKQREFEEKQKKAQAAKEKAEREKQERQQKKRRLLEVNTENDETGVMDSLLEALQSGAAFRDRRKRAPRPKENQQMTISPGSFRQVLRPVIYDWKGARGRELYRVGGKRLIEVAVTSEMERNDVRKKDRLSCRHPAVWYMKRVLGAPWHRRPLLAGLAALPCHCQPPSANTANYFPLPSTSSARSAPIHLNFPLSAICLLNNTPPHFPTSPYLRCLPLHSYGPTMALPKHNCLLLVLSFSPLLLAHPVLPISRRSFCLTGDPSLNCLLLK</sequence>
<evidence type="ECO:0000256" key="1">
    <source>
        <dbReference type="ARBA" id="ARBA00004496"/>
    </source>
</evidence>
<feature type="domain" description="FH2" evidence="9">
    <location>
        <begin position="622"/>
        <end position="1023"/>
    </location>
</feature>
<dbReference type="GO" id="GO:0005884">
    <property type="term" value="C:actin filament"/>
    <property type="evidence" value="ECO:0007669"/>
    <property type="project" value="TreeGrafter"/>
</dbReference>
<dbReference type="GO" id="GO:0030041">
    <property type="term" value="P:actin filament polymerization"/>
    <property type="evidence" value="ECO:0007669"/>
    <property type="project" value="TreeGrafter"/>
</dbReference>
<dbReference type="SMART" id="SM01139">
    <property type="entry name" value="Drf_FH3"/>
    <property type="match status" value="1"/>
</dbReference>
<dbReference type="SMART" id="SM01140">
    <property type="entry name" value="Drf_GBD"/>
    <property type="match status" value="1"/>
</dbReference>
<evidence type="ECO:0000256" key="3">
    <source>
        <dbReference type="ARBA" id="ARBA00022490"/>
    </source>
</evidence>
<feature type="region of interest" description="Disordered" evidence="6">
    <location>
        <begin position="589"/>
        <end position="610"/>
    </location>
</feature>
<evidence type="ECO:0000313" key="10">
    <source>
        <dbReference type="EMBL" id="KAK7913161.1"/>
    </source>
</evidence>
<accession>A0AAW0NZR5</accession>
<dbReference type="Proteomes" id="UP001460270">
    <property type="component" value="Unassembled WGS sequence"/>
</dbReference>
<keyword evidence="3" id="KW-0963">Cytoplasm</keyword>
<dbReference type="PROSITE" id="PS51444">
    <property type="entry name" value="FH2"/>
    <property type="match status" value="1"/>
</dbReference>
<dbReference type="InterPro" id="IPR014768">
    <property type="entry name" value="GBD/FH3_dom"/>
</dbReference>
<feature type="domain" description="GBD/FH3" evidence="8">
    <location>
        <begin position="96"/>
        <end position="458"/>
    </location>
</feature>
<dbReference type="InterPro" id="IPR015425">
    <property type="entry name" value="FH2_Formin"/>
</dbReference>
<dbReference type="FunFam" id="1.20.58.630:FF:000001">
    <property type="entry name" value="Diaphanous related formin 1"/>
    <property type="match status" value="1"/>
</dbReference>
<feature type="compositionally biased region" description="Polar residues" evidence="6">
    <location>
        <begin position="20"/>
        <end position="29"/>
    </location>
</feature>
<evidence type="ECO:0000259" key="8">
    <source>
        <dbReference type="PROSITE" id="PS51232"/>
    </source>
</evidence>
<dbReference type="InterPro" id="IPR011989">
    <property type="entry name" value="ARM-like"/>
</dbReference>
<dbReference type="Pfam" id="PF02181">
    <property type="entry name" value="FH2"/>
    <property type="match status" value="1"/>
</dbReference>
<name>A0AAW0NZR5_9GOBI</name>
<dbReference type="Pfam" id="PF06345">
    <property type="entry name" value="Drf_DAD"/>
    <property type="match status" value="1"/>
</dbReference>
<feature type="region of interest" description="Disordered" evidence="6">
    <location>
        <begin position="1"/>
        <end position="33"/>
    </location>
</feature>
<dbReference type="GO" id="GO:0003779">
    <property type="term" value="F:actin binding"/>
    <property type="evidence" value="ECO:0007669"/>
    <property type="project" value="InterPro"/>
</dbReference>
<dbReference type="InterPro" id="IPR042201">
    <property type="entry name" value="FH2_Formin_sf"/>
</dbReference>
<dbReference type="PANTHER" id="PTHR45691:SF9">
    <property type="entry name" value="PROTEIN DIAPHANOUS HOMOLOG 3"/>
    <property type="match status" value="1"/>
</dbReference>
<feature type="domain" description="DAD" evidence="7">
    <location>
        <begin position="1046"/>
        <end position="1076"/>
    </location>
</feature>
<dbReference type="SUPFAM" id="SSF101447">
    <property type="entry name" value="Formin homology 2 domain (FH2 domain)"/>
    <property type="match status" value="1"/>
</dbReference>
<comment type="similarity">
    <text evidence="2">Belongs to the formin homology family. Diaphanous subfamily.</text>
</comment>
<evidence type="ECO:0000256" key="2">
    <source>
        <dbReference type="ARBA" id="ARBA00008214"/>
    </source>
</evidence>
<feature type="region of interest" description="Disordered" evidence="6">
    <location>
        <begin position="548"/>
        <end position="569"/>
    </location>
</feature>
<keyword evidence="11" id="KW-1185">Reference proteome</keyword>
<feature type="compositionally biased region" description="Basic and acidic residues" evidence="6">
    <location>
        <begin position="1009"/>
        <end position="1032"/>
    </location>
</feature>
<dbReference type="AlphaFoldDB" id="A0AAW0NZR5"/>
<dbReference type="Gene3D" id="1.10.238.150">
    <property type="entry name" value="Formin, FH3 diaphanous domain"/>
    <property type="match status" value="1"/>
</dbReference>
<feature type="coiled-coil region" evidence="5">
    <location>
        <begin position="484"/>
        <end position="532"/>
    </location>
</feature>
<dbReference type="InterPro" id="IPR010473">
    <property type="entry name" value="GTPase-bd"/>
</dbReference>
<dbReference type="InterPro" id="IPR044933">
    <property type="entry name" value="DIA_GBD_sf"/>
</dbReference>
<feature type="region of interest" description="Disordered" evidence="6">
    <location>
        <begin position="1009"/>
        <end position="1043"/>
    </location>
</feature>
<evidence type="ECO:0000256" key="4">
    <source>
        <dbReference type="ARBA" id="ARBA00023054"/>
    </source>
</evidence>
<dbReference type="GO" id="GO:0031267">
    <property type="term" value="F:small GTPase binding"/>
    <property type="evidence" value="ECO:0007669"/>
    <property type="project" value="InterPro"/>
</dbReference>
<dbReference type="Gene3D" id="6.10.30.30">
    <property type="match status" value="1"/>
</dbReference>
<evidence type="ECO:0000256" key="5">
    <source>
        <dbReference type="SAM" id="Coils"/>
    </source>
</evidence>
<proteinExistence type="inferred from homology"/>
<comment type="subcellular location">
    <subcellularLocation>
        <location evidence="1">Cytoplasm</location>
    </subcellularLocation>
</comment>
<dbReference type="GO" id="GO:0005737">
    <property type="term" value="C:cytoplasm"/>
    <property type="evidence" value="ECO:0007669"/>
    <property type="project" value="UniProtKB-SubCell"/>
</dbReference>
<comment type="caution">
    <text evidence="10">The sequence shown here is derived from an EMBL/GenBank/DDBJ whole genome shotgun (WGS) entry which is preliminary data.</text>
</comment>
<dbReference type="PROSITE" id="PS51232">
    <property type="entry name" value="GBD_FH3"/>
    <property type="match status" value="1"/>
</dbReference>